<dbReference type="GO" id="GO:0005524">
    <property type="term" value="F:ATP binding"/>
    <property type="evidence" value="ECO:0007669"/>
    <property type="project" value="UniProtKB-KW"/>
</dbReference>
<dbReference type="SMART" id="SM00382">
    <property type="entry name" value="AAA"/>
    <property type="match status" value="1"/>
</dbReference>
<evidence type="ECO:0000256" key="2">
    <source>
        <dbReference type="ARBA" id="ARBA00022741"/>
    </source>
</evidence>
<gene>
    <name evidence="7" type="ORF">LKD32_01295</name>
</gene>
<feature type="domain" description="Sigma-54 factor interaction" evidence="4">
    <location>
        <begin position="107"/>
        <end position="337"/>
    </location>
</feature>
<evidence type="ECO:0000256" key="3">
    <source>
        <dbReference type="ARBA" id="ARBA00022840"/>
    </source>
</evidence>
<dbReference type="InterPro" id="IPR011608">
    <property type="entry name" value="PRD"/>
</dbReference>
<dbReference type="AlphaFoldDB" id="A0AAE3AKN5"/>
<evidence type="ECO:0000313" key="7">
    <source>
        <dbReference type="EMBL" id="MCC2163528.1"/>
    </source>
</evidence>
<dbReference type="GO" id="GO:0016740">
    <property type="term" value="F:transferase activity"/>
    <property type="evidence" value="ECO:0007669"/>
    <property type="project" value="UniProtKB-KW"/>
</dbReference>
<dbReference type="Gene3D" id="3.40.50.300">
    <property type="entry name" value="P-loop containing nucleotide triphosphate hydrolases"/>
    <property type="match status" value="1"/>
</dbReference>
<comment type="caution">
    <text evidence="7">The sequence shown here is derived from an EMBL/GenBank/DDBJ whole genome shotgun (WGS) entry which is preliminary data.</text>
</comment>
<dbReference type="PANTHER" id="PTHR32071:SF38">
    <property type="entry name" value="PSP OPERON TRANSCRIPTIONAL ACTIVATOR"/>
    <property type="match status" value="1"/>
</dbReference>
<dbReference type="Pfam" id="PF00874">
    <property type="entry name" value="PRD"/>
    <property type="match status" value="1"/>
</dbReference>
<dbReference type="InterPro" id="IPR002078">
    <property type="entry name" value="Sigma_54_int"/>
</dbReference>
<dbReference type="PANTHER" id="PTHR32071">
    <property type="entry name" value="TRANSCRIPTIONAL REGULATORY PROTEIN"/>
    <property type="match status" value="1"/>
</dbReference>
<dbReference type="Gene3D" id="3.40.50.510">
    <property type="entry name" value="Phosphotransferase system, mannose-type IIA component"/>
    <property type="match status" value="1"/>
</dbReference>
<dbReference type="PROSITE" id="PS51096">
    <property type="entry name" value="PTS_EIIA_TYPE_4"/>
    <property type="match status" value="1"/>
</dbReference>
<dbReference type="EMBL" id="JAJEPU010000002">
    <property type="protein sequence ID" value="MCC2163528.1"/>
    <property type="molecule type" value="Genomic_DNA"/>
</dbReference>
<dbReference type="PROSITE" id="PS50045">
    <property type="entry name" value="SIGMA54_INTERACT_4"/>
    <property type="match status" value="1"/>
</dbReference>
<dbReference type="Gene3D" id="1.10.1790.10">
    <property type="entry name" value="PRD domain"/>
    <property type="match status" value="1"/>
</dbReference>
<keyword evidence="1" id="KW-0808">Transferase</keyword>
<dbReference type="InterPro" id="IPR036634">
    <property type="entry name" value="PRD_sf"/>
</dbReference>
<dbReference type="SUPFAM" id="SSF53062">
    <property type="entry name" value="PTS system fructose IIA component-like"/>
    <property type="match status" value="1"/>
</dbReference>
<feature type="domain" description="PTS EIIA type-4" evidence="5">
    <location>
        <begin position="550"/>
        <end position="693"/>
    </location>
</feature>
<dbReference type="InterPro" id="IPR004701">
    <property type="entry name" value="PTS_EIIA_man-typ"/>
</dbReference>
<protein>
    <submittedName>
        <fullName evidence="7">Sigma 54-interacting transcriptional regulator</fullName>
    </submittedName>
</protein>
<name>A0AAE3AKN5_9FIRM</name>
<organism evidence="7 8">
    <name type="scientific">Brotaphodocola catenula</name>
    <dbReference type="NCBI Taxonomy" id="2885361"/>
    <lineage>
        <taxon>Bacteria</taxon>
        <taxon>Bacillati</taxon>
        <taxon>Bacillota</taxon>
        <taxon>Clostridia</taxon>
        <taxon>Lachnospirales</taxon>
        <taxon>Lachnospiraceae</taxon>
        <taxon>Brotaphodocola</taxon>
    </lineage>
</organism>
<evidence type="ECO:0000259" key="6">
    <source>
        <dbReference type="PROSITE" id="PS51372"/>
    </source>
</evidence>
<proteinExistence type="predicted"/>
<sequence length="922" mass="105393">MLSTKEELYLYLEKISRGFTLKDLKYFTANHISESLNISRNLASQYLNELVKEERAIKVNSRPVYFFHKKNVEREAQVTLETCVFSGMDEFQRKCRSDEKKRDFQKAIGYYLSLSSCIEQCKAAIKYPPNGLPALFYGAGGTGKAFLSRLMYEYAVNERVIGTAGATSLPPYISVDCSEYAQNEEKFALALCGGADGKGWLAKAKDGILFFDEIDRLPFSGQELIYFYLISGQYKSYHDEEHIFESNARLVFSTTKASGETLYKPLARMIPIVIPVPTLHERTADEKEEMLISFLRAEGRRMGVDVSISQNAFHCMLEFSYENNIDELKTCVTSSCAGAYLEKSNDGIAIYSYHLPEYMLSSLKLEIKDKDKRMIHLNSYSRDTSLGQTVQFFQIMLDVFEDYRQDTINFDGLMSEFRKQLNDYYDYLIYGQKLVNIKISTYEQLINQIFENVGEMYGISLSKKYSHLLARCLYIQLHGDHLIDNWMKQNRDEIEEMFQTVSTVLEKEAVICSRIVNLIKLNLDIETDSLNQLFLLLDIKNQNQKIQGLSAAGIILSHGYATASSIADAANQIIGRKVFDAIDMPLDMQMNEITGLLEKHIERFITCQDVILLVDMGSLEQIHSQMRGLRNLNIGIINNISTALAVDIGLGICGNQKLEDILKRASESNICTYRIIHNMQKEDAIIFSGENGIDTTEKLKELILKTSEAVIPLKFVAYDYYRLVKNGSRDEIFQQYHVKCIIGVFNPEIEGIPFISLEDIISMNSAEKLTNIFSEYLNEEQMEVFNQNLVKNFSLQNVVESITILNPDKLLDEVEQAVGRLQKITGRKIAGRIMIGLYVHLCCLVERLVTKTPIDNYQDLEDFEQKHAEFIGQVKDSFQDISRHYRVALPVSEIAYIYDYIHLNSKNKLSGQAESPVVREDE</sequence>
<dbReference type="GO" id="GO:0009401">
    <property type="term" value="P:phosphoenolpyruvate-dependent sugar phosphotransferase system"/>
    <property type="evidence" value="ECO:0007669"/>
    <property type="project" value="InterPro"/>
</dbReference>
<reference evidence="7" key="1">
    <citation type="submission" date="2021-10" db="EMBL/GenBank/DDBJ databases">
        <title>Anaerobic single-cell dispensing facilitates the cultivation of human gut bacteria.</title>
        <authorList>
            <person name="Afrizal A."/>
        </authorList>
    </citation>
    <scope>NUCLEOTIDE SEQUENCE</scope>
    <source>
        <strain evidence="7">CLA-AA-H274</strain>
    </source>
</reference>
<dbReference type="InterPro" id="IPR027417">
    <property type="entry name" value="P-loop_NTPase"/>
</dbReference>
<dbReference type="CDD" id="cd00009">
    <property type="entry name" value="AAA"/>
    <property type="match status" value="1"/>
</dbReference>
<dbReference type="InterPro" id="IPR003593">
    <property type="entry name" value="AAA+_ATPase"/>
</dbReference>
<dbReference type="InterPro" id="IPR036662">
    <property type="entry name" value="PTS_EIIA_man-typ_sf"/>
</dbReference>
<evidence type="ECO:0000259" key="5">
    <source>
        <dbReference type="PROSITE" id="PS51096"/>
    </source>
</evidence>
<evidence type="ECO:0000256" key="1">
    <source>
        <dbReference type="ARBA" id="ARBA00022679"/>
    </source>
</evidence>
<dbReference type="GO" id="GO:0016020">
    <property type="term" value="C:membrane"/>
    <property type="evidence" value="ECO:0007669"/>
    <property type="project" value="InterPro"/>
</dbReference>
<dbReference type="SUPFAM" id="SSF52540">
    <property type="entry name" value="P-loop containing nucleoside triphosphate hydrolases"/>
    <property type="match status" value="1"/>
</dbReference>
<dbReference type="GO" id="GO:0006355">
    <property type="term" value="P:regulation of DNA-templated transcription"/>
    <property type="evidence" value="ECO:0007669"/>
    <property type="project" value="InterPro"/>
</dbReference>
<dbReference type="RefSeq" id="WP_308450371.1">
    <property type="nucleotide sequence ID" value="NZ_JAJEPU010000002.1"/>
</dbReference>
<keyword evidence="3" id="KW-0067">ATP-binding</keyword>
<dbReference type="PROSITE" id="PS51372">
    <property type="entry name" value="PRD_2"/>
    <property type="match status" value="1"/>
</dbReference>
<dbReference type="Pfam" id="PF00158">
    <property type="entry name" value="Sigma54_activat"/>
    <property type="match status" value="1"/>
</dbReference>
<keyword evidence="8" id="KW-1185">Reference proteome</keyword>
<evidence type="ECO:0000259" key="4">
    <source>
        <dbReference type="PROSITE" id="PS50045"/>
    </source>
</evidence>
<keyword evidence="2" id="KW-0547">Nucleotide-binding</keyword>
<accession>A0AAE3AKN5</accession>
<dbReference type="SUPFAM" id="SSF63520">
    <property type="entry name" value="PTS-regulatory domain, PRD"/>
    <property type="match status" value="1"/>
</dbReference>
<evidence type="ECO:0000313" key="8">
    <source>
        <dbReference type="Proteomes" id="UP001198962"/>
    </source>
</evidence>
<dbReference type="Pfam" id="PF03610">
    <property type="entry name" value="EIIA-man"/>
    <property type="match status" value="1"/>
</dbReference>
<feature type="domain" description="PRD" evidence="6">
    <location>
        <begin position="805"/>
        <end position="911"/>
    </location>
</feature>
<dbReference type="Proteomes" id="UP001198962">
    <property type="component" value="Unassembled WGS sequence"/>
</dbReference>